<organism evidence="6 7">
    <name type="scientific">Bursaphelenchus okinawaensis</name>
    <dbReference type="NCBI Taxonomy" id="465554"/>
    <lineage>
        <taxon>Eukaryota</taxon>
        <taxon>Metazoa</taxon>
        <taxon>Ecdysozoa</taxon>
        <taxon>Nematoda</taxon>
        <taxon>Chromadorea</taxon>
        <taxon>Rhabditida</taxon>
        <taxon>Tylenchina</taxon>
        <taxon>Tylenchomorpha</taxon>
        <taxon>Aphelenchoidea</taxon>
        <taxon>Aphelenchoididae</taxon>
        <taxon>Bursaphelenchus</taxon>
    </lineage>
</organism>
<dbReference type="InterPro" id="IPR000719">
    <property type="entry name" value="Prot_kinase_dom"/>
</dbReference>
<dbReference type="SUPFAM" id="SSF56112">
    <property type="entry name" value="Protein kinase-like (PK-like)"/>
    <property type="match status" value="1"/>
</dbReference>
<dbReference type="GO" id="GO:0044773">
    <property type="term" value="P:mitotic DNA damage checkpoint signaling"/>
    <property type="evidence" value="ECO:0007669"/>
    <property type="project" value="TreeGrafter"/>
</dbReference>
<dbReference type="Pfam" id="PF00069">
    <property type="entry name" value="Pkinase"/>
    <property type="match status" value="1"/>
</dbReference>
<dbReference type="GO" id="GO:0005524">
    <property type="term" value="F:ATP binding"/>
    <property type="evidence" value="ECO:0007669"/>
    <property type="project" value="UniProtKB-UniRule"/>
</dbReference>
<dbReference type="PROSITE" id="PS00108">
    <property type="entry name" value="PROTEIN_KINASE_ST"/>
    <property type="match status" value="1"/>
</dbReference>
<keyword evidence="1 3" id="KW-0547">Nucleotide-binding</keyword>
<dbReference type="PANTHER" id="PTHR44167">
    <property type="entry name" value="OVARIAN-SPECIFIC SERINE/THREONINE-PROTEIN KINASE LOK-RELATED"/>
    <property type="match status" value="1"/>
</dbReference>
<dbReference type="SMART" id="SM00220">
    <property type="entry name" value="S_TKc"/>
    <property type="match status" value="1"/>
</dbReference>
<dbReference type="AlphaFoldDB" id="A0A811JQN2"/>
<dbReference type="PROSITE" id="PS00107">
    <property type="entry name" value="PROTEIN_KINASE_ATP"/>
    <property type="match status" value="1"/>
</dbReference>
<keyword evidence="7" id="KW-1185">Reference proteome</keyword>
<name>A0A811JQN2_9BILA</name>
<dbReference type="GO" id="GO:0004674">
    <property type="term" value="F:protein serine/threonine kinase activity"/>
    <property type="evidence" value="ECO:0007669"/>
    <property type="project" value="UniProtKB-KW"/>
</dbReference>
<keyword evidence="4" id="KW-0808">Transferase</keyword>
<evidence type="ECO:0000259" key="5">
    <source>
        <dbReference type="PROSITE" id="PS50011"/>
    </source>
</evidence>
<dbReference type="InterPro" id="IPR008271">
    <property type="entry name" value="Ser/Thr_kinase_AS"/>
</dbReference>
<comment type="caution">
    <text evidence="6">The sequence shown here is derived from an EMBL/GenBank/DDBJ whole genome shotgun (WGS) entry which is preliminary data.</text>
</comment>
<accession>A0A811JQN2</accession>
<evidence type="ECO:0000313" key="6">
    <source>
        <dbReference type="EMBL" id="CAD5205702.1"/>
    </source>
</evidence>
<reference evidence="6" key="1">
    <citation type="submission" date="2020-09" db="EMBL/GenBank/DDBJ databases">
        <authorList>
            <person name="Kikuchi T."/>
        </authorList>
    </citation>
    <scope>NUCLEOTIDE SEQUENCE</scope>
    <source>
        <strain evidence="6">SH1</strain>
    </source>
</reference>
<keyword evidence="4" id="KW-0418">Kinase</keyword>
<dbReference type="GO" id="GO:0005737">
    <property type="term" value="C:cytoplasm"/>
    <property type="evidence" value="ECO:0007669"/>
    <property type="project" value="TreeGrafter"/>
</dbReference>
<sequence length="294" mass="34481">MSRFGQLMKRFQFREVEDALGSGNFGTVYRAFDTHMKKLVALKILGKGKKMEANYKHEHKILQQLVHPFIIHLYCVLDMPTHMVMVLELAWGGGLSCELRERLAKLKAFRSQKRDSEELDEIYIDFERISKYFVQMLSAVTYVHSQGFIHRDIKPQNMMFIDRSKRFLKLGDFGTCCRQSDTKATKVLVGTPAYMAPDGFNGYVTQSFDCWSLGIVLYEMIELKVPFEQIDHVFYWRDHSLDISFKQNRSNIPTDLKNLLPKMICESENRMDLTHIYQLPFLQPHIQRLYLTTV</sequence>
<dbReference type="Proteomes" id="UP000783686">
    <property type="component" value="Unassembled WGS sequence"/>
</dbReference>
<proteinExistence type="inferred from homology"/>
<feature type="domain" description="Protein kinase" evidence="5">
    <location>
        <begin position="14"/>
        <end position="282"/>
    </location>
</feature>
<dbReference type="Gene3D" id="3.30.200.20">
    <property type="entry name" value="Phosphorylase Kinase, domain 1"/>
    <property type="match status" value="1"/>
</dbReference>
<dbReference type="Proteomes" id="UP000614601">
    <property type="component" value="Unassembled WGS sequence"/>
</dbReference>
<dbReference type="InterPro" id="IPR011009">
    <property type="entry name" value="Kinase-like_dom_sf"/>
</dbReference>
<dbReference type="GO" id="GO:0005634">
    <property type="term" value="C:nucleus"/>
    <property type="evidence" value="ECO:0007669"/>
    <property type="project" value="TreeGrafter"/>
</dbReference>
<evidence type="ECO:0000313" key="7">
    <source>
        <dbReference type="Proteomes" id="UP000614601"/>
    </source>
</evidence>
<comment type="similarity">
    <text evidence="4">Belongs to the protein kinase superfamily.</text>
</comment>
<evidence type="ECO:0000256" key="4">
    <source>
        <dbReference type="RuleBase" id="RU000304"/>
    </source>
</evidence>
<keyword evidence="4" id="KW-0723">Serine/threonine-protein kinase</keyword>
<dbReference type="PANTHER" id="PTHR44167:SF24">
    <property type="entry name" value="SERINE_THREONINE-PROTEIN KINASE CHK2"/>
    <property type="match status" value="1"/>
</dbReference>
<dbReference type="PROSITE" id="PS50011">
    <property type="entry name" value="PROTEIN_KINASE_DOM"/>
    <property type="match status" value="1"/>
</dbReference>
<evidence type="ECO:0000256" key="1">
    <source>
        <dbReference type="ARBA" id="ARBA00022741"/>
    </source>
</evidence>
<gene>
    <name evidence="6" type="ORF">BOKJ2_LOCUS386</name>
</gene>
<feature type="binding site" evidence="3">
    <location>
        <position position="43"/>
    </location>
    <ligand>
        <name>ATP</name>
        <dbReference type="ChEBI" id="CHEBI:30616"/>
    </ligand>
</feature>
<dbReference type="Gene3D" id="1.10.510.10">
    <property type="entry name" value="Transferase(Phosphotransferase) domain 1"/>
    <property type="match status" value="1"/>
</dbReference>
<dbReference type="OrthoDB" id="5864419at2759"/>
<evidence type="ECO:0000256" key="2">
    <source>
        <dbReference type="ARBA" id="ARBA00022840"/>
    </source>
</evidence>
<evidence type="ECO:0000256" key="3">
    <source>
        <dbReference type="PROSITE-ProRule" id="PRU10141"/>
    </source>
</evidence>
<protein>
    <recommendedName>
        <fullName evidence="5">Protein kinase domain-containing protein</fullName>
    </recommendedName>
</protein>
<dbReference type="InterPro" id="IPR017441">
    <property type="entry name" value="Protein_kinase_ATP_BS"/>
</dbReference>
<dbReference type="EMBL" id="CAJFCW020000001">
    <property type="protein sequence ID" value="CAG9078754.1"/>
    <property type="molecule type" value="Genomic_DNA"/>
</dbReference>
<dbReference type="EMBL" id="CAJFDH010000001">
    <property type="protein sequence ID" value="CAD5205702.1"/>
    <property type="molecule type" value="Genomic_DNA"/>
</dbReference>
<keyword evidence="2 3" id="KW-0067">ATP-binding</keyword>